<protein>
    <submittedName>
        <fullName evidence="2">Uncharacterized protein</fullName>
    </submittedName>
</protein>
<name>A0ABD0Q6M8_CIRMR</name>
<sequence length="53" mass="5947">AALEKAEEVIRMYMGLMTQSNKPVDWNCEEEYTEDYPESTTEPLSQTAGSTTA</sequence>
<feature type="compositionally biased region" description="Polar residues" evidence="1">
    <location>
        <begin position="38"/>
        <end position="53"/>
    </location>
</feature>
<gene>
    <name evidence="2" type="ORF">M9458_024187</name>
</gene>
<evidence type="ECO:0000256" key="1">
    <source>
        <dbReference type="SAM" id="MobiDB-lite"/>
    </source>
</evidence>
<keyword evidence="3" id="KW-1185">Reference proteome</keyword>
<feature type="region of interest" description="Disordered" evidence="1">
    <location>
        <begin position="31"/>
        <end position="53"/>
    </location>
</feature>
<comment type="caution">
    <text evidence="2">The sequence shown here is derived from an EMBL/GenBank/DDBJ whole genome shotgun (WGS) entry which is preliminary data.</text>
</comment>
<dbReference type="EMBL" id="JAMKFB020000011">
    <property type="protein sequence ID" value="KAL0181781.1"/>
    <property type="molecule type" value="Genomic_DNA"/>
</dbReference>
<feature type="non-terminal residue" evidence="2">
    <location>
        <position position="53"/>
    </location>
</feature>
<proteinExistence type="predicted"/>
<dbReference type="Gene3D" id="1.20.1250.10">
    <property type="match status" value="1"/>
</dbReference>
<dbReference type="Proteomes" id="UP001529510">
    <property type="component" value="Unassembled WGS sequence"/>
</dbReference>
<evidence type="ECO:0000313" key="3">
    <source>
        <dbReference type="Proteomes" id="UP001529510"/>
    </source>
</evidence>
<dbReference type="InterPro" id="IPR009079">
    <property type="entry name" value="4_helix_cytokine-like_core"/>
</dbReference>
<dbReference type="AlphaFoldDB" id="A0ABD0Q6M8"/>
<feature type="non-terminal residue" evidence="2">
    <location>
        <position position="1"/>
    </location>
</feature>
<evidence type="ECO:0000313" key="2">
    <source>
        <dbReference type="EMBL" id="KAL0181781.1"/>
    </source>
</evidence>
<dbReference type="SUPFAM" id="SSF47266">
    <property type="entry name" value="4-helical cytokines"/>
    <property type="match status" value="1"/>
</dbReference>
<reference evidence="2 3" key="1">
    <citation type="submission" date="2024-05" db="EMBL/GenBank/DDBJ databases">
        <title>Genome sequencing and assembly of Indian major carp, Cirrhinus mrigala (Hamilton, 1822).</title>
        <authorList>
            <person name="Mohindra V."/>
            <person name="Chowdhury L.M."/>
            <person name="Lal K."/>
            <person name="Jena J.K."/>
        </authorList>
    </citation>
    <scope>NUCLEOTIDE SEQUENCE [LARGE SCALE GENOMIC DNA]</scope>
    <source>
        <strain evidence="2">CM1030</strain>
        <tissue evidence="2">Blood</tissue>
    </source>
</reference>
<organism evidence="2 3">
    <name type="scientific">Cirrhinus mrigala</name>
    <name type="common">Mrigala</name>
    <dbReference type="NCBI Taxonomy" id="683832"/>
    <lineage>
        <taxon>Eukaryota</taxon>
        <taxon>Metazoa</taxon>
        <taxon>Chordata</taxon>
        <taxon>Craniata</taxon>
        <taxon>Vertebrata</taxon>
        <taxon>Euteleostomi</taxon>
        <taxon>Actinopterygii</taxon>
        <taxon>Neopterygii</taxon>
        <taxon>Teleostei</taxon>
        <taxon>Ostariophysi</taxon>
        <taxon>Cypriniformes</taxon>
        <taxon>Cyprinidae</taxon>
        <taxon>Labeoninae</taxon>
        <taxon>Labeonini</taxon>
        <taxon>Cirrhinus</taxon>
    </lineage>
</organism>
<accession>A0ABD0Q6M8</accession>